<feature type="transmembrane region" description="Helical" evidence="1">
    <location>
        <begin position="30"/>
        <end position="47"/>
    </location>
</feature>
<proteinExistence type="predicted"/>
<dbReference type="Pfam" id="PF24460">
    <property type="entry name" value="DUF7575"/>
    <property type="match status" value="1"/>
</dbReference>
<gene>
    <name evidence="3" type="ORF">C492_21095</name>
</gene>
<organism evidence="3 4">
    <name type="scientific">Natronococcus jeotgali DSM 18795</name>
    <dbReference type="NCBI Taxonomy" id="1227498"/>
    <lineage>
        <taxon>Archaea</taxon>
        <taxon>Methanobacteriati</taxon>
        <taxon>Methanobacteriota</taxon>
        <taxon>Stenosarchaea group</taxon>
        <taxon>Halobacteria</taxon>
        <taxon>Halobacteriales</taxon>
        <taxon>Natrialbaceae</taxon>
        <taxon>Natronococcus</taxon>
    </lineage>
</organism>
<evidence type="ECO:0000259" key="2">
    <source>
        <dbReference type="Pfam" id="PF24460"/>
    </source>
</evidence>
<sequence length="141" mass="14848">MSWIRALAVVGLSVLLPGAGHVVLRDWVRGLAFGGIFLASLALFLPVEQLAAADSVTGAATVIASETDPLDQFVVSFIILFAAIDATFRSMGFPPGSTTGDEDGPSCPECGKPLDEDLTFCHWCTTRLEPAEPGTEEPTNP</sequence>
<feature type="domain" description="DUF7575" evidence="2">
    <location>
        <begin position="102"/>
        <end position="129"/>
    </location>
</feature>
<keyword evidence="1" id="KW-1133">Transmembrane helix</keyword>
<dbReference type="InterPro" id="IPR055997">
    <property type="entry name" value="DUF7575"/>
</dbReference>
<protein>
    <recommendedName>
        <fullName evidence="2">DUF7575 domain-containing protein</fullName>
    </recommendedName>
</protein>
<dbReference type="STRING" id="1227498.C492_21095"/>
<evidence type="ECO:0000256" key="1">
    <source>
        <dbReference type="SAM" id="Phobius"/>
    </source>
</evidence>
<dbReference type="EMBL" id="AOIA01000163">
    <property type="protein sequence ID" value="ELY51210.1"/>
    <property type="molecule type" value="Genomic_DNA"/>
</dbReference>
<keyword evidence="1" id="KW-0472">Membrane</keyword>
<name>L9WNY1_9EURY</name>
<reference evidence="3 4" key="1">
    <citation type="journal article" date="2014" name="PLoS Genet.">
        <title>Phylogenetically driven sequencing of extremely halophilic archaea reveals strategies for static and dynamic osmo-response.</title>
        <authorList>
            <person name="Becker E.A."/>
            <person name="Seitzer P.M."/>
            <person name="Tritt A."/>
            <person name="Larsen D."/>
            <person name="Krusor M."/>
            <person name="Yao A.I."/>
            <person name="Wu D."/>
            <person name="Madern D."/>
            <person name="Eisen J.A."/>
            <person name="Darling A.E."/>
            <person name="Facciotti M.T."/>
        </authorList>
    </citation>
    <scope>NUCLEOTIDE SEQUENCE [LARGE SCALE GENOMIC DNA]</scope>
    <source>
        <strain evidence="3 4">DSM 18795</strain>
    </source>
</reference>
<comment type="caution">
    <text evidence="3">The sequence shown here is derived from an EMBL/GenBank/DDBJ whole genome shotgun (WGS) entry which is preliminary data.</text>
</comment>
<dbReference type="Proteomes" id="UP000011531">
    <property type="component" value="Unassembled WGS sequence"/>
</dbReference>
<keyword evidence="1" id="KW-0812">Transmembrane</keyword>
<accession>L9WNY1</accession>
<dbReference type="RefSeq" id="WP_008427105.1">
    <property type="nucleotide sequence ID" value="NZ_AOIA01000163.1"/>
</dbReference>
<dbReference type="OrthoDB" id="204947at2157"/>
<dbReference type="AlphaFoldDB" id="L9WNY1"/>
<evidence type="ECO:0000313" key="4">
    <source>
        <dbReference type="Proteomes" id="UP000011531"/>
    </source>
</evidence>
<evidence type="ECO:0000313" key="3">
    <source>
        <dbReference type="EMBL" id="ELY51210.1"/>
    </source>
</evidence>
<keyword evidence="4" id="KW-1185">Reference proteome</keyword>